<dbReference type="Pfam" id="PF06585">
    <property type="entry name" value="JHBP"/>
    <property type="match status" value="1"/>
</dbReference>
<dbReference type="Proteomes" id="UP000007151">
    <property type="component" value="Unassembled WGS sequence"/>
</dbReference>
<evidence type="ECO:0000313" key="2">
    <source>
        <dbReference type="Proteomes" id="UP000007151"/>
    </source>
</evidence>
<accession>A0A212F043</accession>
<proteinExistence type="predicted"/>
<dbReference type="AlphaFoldDB" id="A0A212F043"/>
<reference evidence="1 2" key="1">
    <citation type="journal article" date="2011" name="Cell">
        <title>The monarch butterfly genome yields insights into long-distance migration.</title>
        <authorList>
            <person name="Zhan S."/>
            <person name="Merlin C."/>
            <person name="Boore J.L."/>
            <person name="Reppert S.M."/>
        </authorList>
    </citation>
    <scope>NUCLEOTIDE SEQUENCE [LARGE SCALE GENOMIC DNA]</scope>
    <source>
        <strain evidence="1">F-2</strain>
    </source>
</reference>
<protein>
    <submittedName>
        <fullName evidence="1">Uncharacterized protein</fullName>
    </submittedName>
</protein>
<dbReference type="InterPro" id="IPR010562">
    <property type="entry name" value="Haemolymph_juvenile_hormone-bd"/>
</dbReference>
<dbReference type="eggNOG" id="ENOG502T7AS">
    <property type="taxonomic scope" value="Eukaryota"/>
</dbReference>
<dbReference type="Gene3D" id="3.15.10.30">
    <property type="entry name" value="Haemolymph juvenile hormone binding protein"/>
    <property type="match status" value="1"/>
</dbReference>
<keyword evidence="2" id="KW-1185">Reference proteome</keyword>
<dbReference type="PANTHER" id="PTHR11008:SF9">
    <property type="entry name" value="PROTEIN TAKEOUT-LIKE PROTEIN"/>
    <property type="match status" value="1"/>
</dbReference>
<sequence length="168" mass="18617">MQLTGLDTFSLEKITVTQSKDSMTLTAQIRVPILTLHSDKYSLKGSAYYFYPIKGSGGMTIQLKDVVALSTVRFVSVDDFSSKIDKFSLQYNISKVKANLEKSTFLINQVLNAEGAAILNGFHDDIVNGTWNYAVPQANEYLSKVSLSDFIKTILNVSQSAFVIKNTK</sequence>
<evidence type="ECO:0000313" key="1">
    <source>
        <dbReference type="EMBL" id="OWR47125.1"/>
    </source>
</evidence>
<organism evidence="1 2">
    <name type="scientific">Danaus plexippus plexippus</name>
    <dbReference type="NCBI Taxonomy" id="278856"/>
    <lineage>
        <taxon>Eukaryota</taxon>
        <taxon>Metazoa</taxon>
        <taxon>Ecdysozoa</taxon>
        <taxon>Arthropoda</taxon>
        <taxon>Hexapoda</taxon>
        <taxon>Insecta</taxon>
        <taxon>Pterygota</taxon>
        <taxon>Neoptera</taxon>
        <taxon>Endopterygota</taxon>
        <taxon>Lepidoptera</taxon>
        <taxon>Glossata</taxon>
        <taxon>Ditrysia</taxon>
        <taxon>Papilionoidea</taxon>
        <taxon>Nymphalidae</taxon>
        <taxon>Danainae</taxon>
        <taxon>Danaini</taxon>
        <taxon>Danaina</taxon>
        <taxon>Danaus</taxon>
        <taxon>Danaus</taxon>
    </lineage>
</organism>
<dbReference type="KEGG" id="dpl:KGM_204245"/>
<comment type="caution">
    <text evidence="1">The sequence shown here is derived from an EMBL/GenBank/DDBJ whole genome shotgun (WGS) entry which is preliminary data.</text>
</comment>
<gene>
    <name evidence="1" type="ORF">KGM_204245</name>
</gene>
<dbReference type="InterPro" id="IPR038606">
    <property type="entry name" value="To_sf"/>
</dbReference>
<dbReference type="PANTHER" id="PTHR11008">
    <property type="entry name" value="PROTEIN TAKEOUT-LIKE PROTEIN"/>
    <property type="match status" value="1"/>
</dbReference>
<name>A0A212F043_DANPL</name>
<dbReference type="EMBL" id="AGBW02011160">
    <property type="protein sequence ID" value="OWR47125.1"/>
    <property type="molecule type" value="Genomic_DNA"/>
</dbReference>
<dbReference type="InParanoid" id="A0A212F043"/>